<protein>
    <submittedName>
        <fullName evidence="5">Protein FAM76A,Protein FAM76B</fullName>
    </submittedName>
</protein>
<dbReference type="GO" id="GO:0016607">
    <property type="term" value="C:nuclear speck"/>
    <property type="evidence" value="ECO:0007669"/>
    <property type="project" value="TreeGrafter"/>
</dbReference>
<name>A0A8S3URK3_MYTED</name>
<feature type="region of interest" description="Disordered" evidence="4">
    <location>
        <begin position="383"/>
        <end position="402"/>
    </location>
</feature>
<comment type="caution">
    <text evidence="5">The sequence shown here is derived from an EMBL/GenBank/DDBJ whole genome shotgun (WGS) entry which is preliminary data.</text>
</comment>
<feature type="compositionally biased region" description="Polar residues" evidence="4">
    <location>
        <begin position="242"/>
        <end position="256"/>
    </location>
</feature>
<dbReference type="AlphaFoldDB" id="A0A8S3URK3"/>
<evidence type="ECO:0000256" key="2">
    <source>
        <dbReference type="ARBA" id="ARBA00023054"/>
    </source>
</evidence>
<dbReference type="OrthoDB" id="3689at2759"/>
<feature type="compositionally biased region" description="Polar residues" evidence="4">
    <location>
        <begin position="191"/>
        <end position="207"/>
    </location>
</feature>
<dbReference type="PANTHER" id="PTHR46176">
    <property type="entry name" value="LD21662P"/>
    <property type="match status" value="1"/>
</dbReference>
<dbReference type="Pfam" id="PF16046">
    <property type="entry name" value="FAM76"/>
    <property type="match status" value="2"/>
</dbReference>
<feature type="region of interest" description="Disordered" evidence="4">
    <location>
        <begin position="148"/>
        <end position="302"/>
    </location>
</feature>
<reference evidence="5" key="1">
    <citation type="submission" date="2021-03" db="EMBL/GenBank/DDBJ databases">
        <authorList>
            <person name="Bekaert M."/>
        </authorList>
    </citation>
    <scope>NUCLEOTIDE SEQUENCE</scope>
</reference>
<keyword evidence="2 3" id="KW-0175">Coiled coil</keyword>
<feature type="compositionally biased region" description="Basic residues" evidence="4">
    <location>
        <begin position="216"/>
        <end position="240"/>
    </location>
</feature>
<dbReference type="Proteomes" id="UP000683360">
    <property type="component" value="Unassembled WGS sequence"/>
</dbReference>
<feature type="compositionally biased region" description="Polar residues" evidence="4">
    <location>
        <begin position="263"/>
        <end position="293"/>
    </location>
</feature>
<evidence type="ECO:0000256" key="3">
    <source>
        <dbReference type="SAM" id="Coils"/>
    </source>
</evidence>
<organism evidence="5 6">
    <name type="scientific">Mytilus edulis</name>
    <name type="common">Blue mussel</name>
    <dbReference type="NCBI Taxonomy" id="6550"/>
    <lineage>
        <taxon>Eukaryota</taxon>
        <taxon>Metazoa</taxon>
        <taxon>Spiralia</taxon>
        <taxon>Lophotrochozoa</taxon>
        <taxon>Mollusca</taxon>
        <taxon>Bivalvia</taxon>
        <taxon>Autobranchia</taxon>
        <taxon>Pteriomorphia</taxon>
        <taxon>Mytilida</taxon>
        <taxon>Mytiloidea</taxon>
        <taxon>Mytilidae</taxon>
        <taxon>Mytilinae</taxon>
        <taxon>Mytilus</taxon>
    </lineage>
</organism>
<dbReference type="PANTHER" id="PTHR46176:SF1">
    <property type="entry name" value="LD21662P"/>
    <property type="match status" value="1"/>
</dbReference>
<evidence type="ECO:0000256" key="1">
    <source>
        <dbReference type="ARBA" id="ARBA00009097"/>
    </source>
</evidence>
<dbReference type="EMBL" id="CAJPWZ010002875">
    <property type="protein sequence ID" value="CAG2246584.1"/>
    <property type="molecule type" value="Genomic_DNA"/>
</dbReference>
<proteinExistence type="inferred from homology"/>
<evidence type="ECO:0000313" key="5">
    <source>
        <dbReference type="EMBL" id="CAG2246584.1"/>
    </source>
</evidence>
<feature type="compositionally biased region" description="Basic and acidic residues" evidence="4">
    <location>
        <begin position="157"/>
        <end position="189"/>
    </location>
</feature>
<dbReference type="InterPro" id="IPR032017">
    <property type="entry name" value="FAM76"/>
</dbReference>
<sequence length="402" mass="45777">MAALFACTKCHRRHPFDELSSAEQLCKECRNYYPIVKCTYCRIEFQQEDKTSTNSICKKCAQNVKLYGKPSACEYCNILAAFIGNKCQRCTNSERKWGAPKTCEQCKQKCAFERTDNSTKVDGKLMCWLCTVAYKRVLAKAKIRQEVSRKNFGSQKKSSEKSEKSEKSEQIDKFDSIMNKTTDENKPGPKTENTSSAVPESQESTGSQDEKSSERKPHKHHKHKHHHHHHHHKHKHHHSQKSSEPNTPTAAVQTPPSKKPRLETNSSTNGVTPTKSGSSLSSITGLNMSSLTDRPTEDPHSSEHLIALQLLQEQMEGLKKTLQQKEQQLLEKEKKLTELKAQNYESEKEWRIKFTNVQKKLTETNENNQIKVRELMKQISTLSKGGKKLKGYDSPVPSPLAL</sequence>
<comment type="similarity">
    <text evidence="1">Belongs to the FAM76 family.</text>
</comment>
<keyword evidence="6" id="KW-1185">Reference proteome</keyword>
<gene>
    <name evidence="5" type="ORF">MEDL_58548</name>
</gene>
<evidence type="ECO:0000313" key="6">
    <source>
        <dbReference type="Proteomes" id="UP000683360"/>
    </source>
</evidence>
<accession>A0A8S3URK3</accession>
<feature type="coiled-coil region" evidence="3">
    <location>
        <begin position="308"/>
        <end position="349"/>
    </location>
</feature>
<evidence type="ECO:0000256" key="4">
    <source>
        <dbReference type="SAM" id="MobiDB-lite"/>
    </source>
</evidence>